<dbReference type="Proteomes" id="UP001229651">
    <property type="component" value="Unassembled WGS sequence"/>
</dbReference>
<keyword evidence="2" id="KW-1185">Reference proteome</keyword>
<gene>
    <name evidence="1" type="ORF">FB470_007108</name>
</gene>
<evidence type="ECO:0000313" key="2">
    <source>
        <dbReference type="Proteomes" id="UP001229651"/>
    </source>
</evidence>
<protein>
    <submittedName>
        <fullName evidence="1">Uncharacterized protein</fullName>
    </submittedName>
</protein>
<proteinExistence type="predicted"/>
<name>A0ABU0F693_9PSEU</name>
<organism evidence="1 2">
    <name type="scientific">Amycolatopsis thermophila</name>
    <dbReference type="NCBI Taxonomy" id="206084"/>
    <lineage>
        <taxon>Bacteria</taxon>
        <taxon>Bacillati</taxon>
        <taxon>Actinomycetota</taxon>
        <taxon>Actinomycetes</taxon>
        <taxon>Pseudonocardiales</taxon>
        <taxon>Pseudonocardiaceae</taxon>
        <taxon>Amycolatopsis</taxon>
    </lineage>
</organism>
<evidence type="ECO:0000313" key="1">
    <source>
        <dbReference type="EMBL" id="MDQ0383114.1"/>
    </source>
</evidence>
<sequence length="36" mass="4554">MLRGEVEPDGLTWAQYRELKWIVTRGAPKRRRWWRR</sequence>
<comment type="caution">
    <text evidence="1">The sequence shown here is derived from an EMBL/GenBank/DDBJ whole genome shotgun (WGS) entry which is preliminary data.</text>
</comment>
<reference evidence="1 2" key="1">
    <citation type="submission" date="2023-07" db="EMBL/GenBank/DDBJ databases">
        <title>Sequencing the genomes of 1000 actinobacteria strains.</title>
        <authorList>
            <person name="Klenk H.-P."/>
        </authorList>
    </citation>
    <scope>NUCLEOTIDE SEQUENCE [LARGE SCALE GENOMIC DNA]</scope>
    <source>
        <strain evidence="1 2">DSM 45805</strain>
    </source>
</reference>
<dbReference type="EMBL" id="JAUSUT010000001">
    <property type="protein sequence ID" value="MDQ0383114.1"/>
    <property type="molecule type" value="Genomic_DNA"/>
</dbReference>
<accession>A0ABU0F693</accession>